<feature type="compositionally biased region" description="Low complexity" evidence="1">
    <location>
        <begin position="1"/>
        <end position="24"/>
    </location>
</feature>
<sequence length="92" mass="10985">MYPMVQQQQQQQQQQPQSQQPPQQHRQSLDNDPPEDTNGIRHHRSRRPLYRRLFNYVREAWTGVKFALGKQHVMGKQCKALCCKRTDPERTS</sequence>
<protein>
    <submittedName>
        <fullName evidence="2">Uncharacterized protein</fullName>
    </submittedName>
</protein>
<feature type="compositionally biased region" description="Basic residues" evidence="1">
    <location>
        <begin position="40"/>
        <end position="49"/>
    </location>
</feature>
<feature type="region of interest" description="Disordered" evidence="1">
    <location>
        <begin position="1"/>
        <end position="49"/>
    </location>
</feature>
<evidence type="ECO:0000256" key="1">
    <source>
        <dbReference type="SAM" id="MobiDB-lite"/>
    </source>
</evidence>
<evidence type="ECO:0000313" key="3">
    <source>
        <dbReference type="Proteomes" id="UP000719412"/>
    </source>
</evidence>
<gene>
    <name evidence="2" type="ORF">GEV33_001129</name>
</gene>
<reference evidence="2" key="1">
    <citation type="journal article" date="2020" name="J Insects Food Feed">
        <title>The yellow mealworm (Tenebrio molitor) genome: a resource for the emerging insects as food and feed industry.</title>
        <authorList>
            <person name="Eriksson T."/>
            <person name="Andere A."/>
            <person name="Kelstrup H."/>
            <person name="Emery V."/>
            <person name="Picard C."/>
        </authorList>
    </citation>
    <scope>NUCLEOTIDE SEQUENCE</scope>
    <source>
        <strain evidence="2">Stoneville</strain>
        <tissue evidence="2">Whole head</tissue>
    </source>
</reference>
<accession>A0A8J6LK83</accession>
<name>A0A8J6LK83_TENMO</name>
<proteinExistence type="predicted"/>
<dbReference type="AlphaFoldDB" id="A0A8J6LK83"/>
<dbReference type="Proteomes" id="UP000719412">
    <property type="component" value="Unassembled WGS sequence"/>
</dbReference>
<dbReference type="EMBL" id="JABDTM020006892">
    <property type="protein sequence ID" value="KAH0821662.1"/>
    <property type="molecule type" value="Genomic_DNA"/>
</dbReference>
<organism evidence="2 3">
    <name type="scientific">Tenebrio molitor</name>
    <name type="common">Yellow mealworm beetle</name>
    <dbReference type="NCBI Taxonomy" id="7067"/>
    <lineage>
        <taxon>Eukaryota</taxon>
        <taxon>Metazoa</taxon>
        <taxon>Ecdysozoa</taxon>
        <taxon>Arthropoda</taxon>
        <taxon>Hexapoda</taxon>
        <taxon>Insecta</taxon>
        <taxon>Pterygota</taxon>
        <taxon>Neoptera</taxon>
        <taxon>Endopterygota</taxon>
        <taxon>Coleoptera</taxon>
        <taxon>Polyphaga</taxon>
        <taxon>Cucujiformia</taxon>
        <taxon>Tenebrionidae</taxon>
        <taxon>Tenebrio</taxon>
    </lineage>
</organism>
<evidence type="ECO:0000313" key="2">
    <source>
        <dbReference type="EMBL" id="KAH0821662.1"/>
    </source>
</evidence>
<reference evidence="2" key="2">
    <citation type="submission" date="2021-08" db="EMBL/GenBank/DDBJ databases">
        <authorList>
            <person name="Eriksson T."/>
        </authorList>
    </citation>
    <scope>NUCLEOTIDE SEQUENCE</scope>
    <source>
        <strain evidence="2">Stoneville</strain>
        <tissue evidence="2">Whole head</tissue>
    </source>
</reference>
<keyword evidence="3" id="KW-1185">Reference proteome</keyword>
<comment type="caution">
    <text evidence="2">The sequence shown here is derived from an EMBL/GenBank/DDBJ whole genome shotgun (WGS) entry which is preliminary data.</text>
</comment>